<dbReference type="GO" id="GO:0009272">
    <property type="term" value="P:fungal-type cell wall biogenesis"/>
    <property type="evidence" value="ECO:0007669"/>
    <property type="project" value="TreeGrafter"/>
</dbReference>
<evidence type="ECO:0000256" key="3">
    <source>
        <dbReference type="ARBA" id="ARBA00022089"/>
    </source>
</evidence>
<evidence type="ECO:0000256" key="11">
    <source>
        <dbReference type="SAM" id="SignalP"/>
    </source>
</evidence>
<keyword evidence="7 10" id="KW-1133">Transmembrane helix</keyword>
<evidence type="ECO:0000256" key="9">
    <source>
        <dbReference type="ARBA" id="ARBA00023316"/>
    </source>
</evidence>
<evidence type="ECO:0000256" key="2">
    <source>
        <dbReference type="ARBA" id="ARBA00008203"/>
    </source>
</evidence>
<evidence type="ECO:0000256" key="10">
    <source>
        <dbReference type="SAM" id="Phobius"/>
    </source>
</evidence>
<dbReference type="AlphaFoldDB" id="A0A6A6TI15"/>
<keyword evidence="5 11" id="KW-0732">Signal</keyword>
<evidence type="ECO:0000256" key="5">
    <source>
        <dbReference type="ARBA" id="ARBA00022729"/>
    </source>
</evidence>
<evidence type="ECO:0000256" key="7">
    <source>
        <dbReference type="ARBA" id="ARBA00022989"/>
    </source>
</evidence>
<sequence>MAKALVGALALASLPSALAFRNTSPFFLFSSADVNVDGQDAQVAQSGQVTADAIASMKSCPSRVYLIVRQGSVSSSDYIDDTNAPTLSSIMTGGLSSVKSAAVIPEVVGSVDADRISSHLQSACSAEVRKIDYADWAESGVESLPLPMTEESAPQVVELTLPVPPAKHRQQYLGAYDAAFHSIFTHVAEAGGYTVIYTTTAQTQAQAEALENERTYEMEDPFGGAVQMELKRDTAVVHRRRATKGQKTGGLFEKYQFLSPGLFMGISATIPLFLILYFGLQSLASLEVSYFAFSKEMGPTAQRKAQ</sequence>
<evidence type="ECO:0000313" key="13">
    <source>
        <dbReference type="EMBL" id="KAF2658284.1"/>
    </source>
</evidence>
<feature type="transmembrane region" description="Helical" evidence="10">
    <location>
        <begin position="257"/>
        <end position="280"/>
    </location>
</feature>
<dbReference type="Pfam" id="PF20520">
    <property type="entry name" value="Ac45-VOA1_TM"/>
    <property type="match status" value="1"/>
</dbReference>
<protein>
    <recommendedName>
        <fullName evidence="3">Protein BIG1</fullName>
    </recommendedName>
</protein>
<feature type="signal peptide" evidence="11">
    <location>
        <begin position="1"/>
        <end position="19"/>
    </location>
</feature>
<dbReference type="InterPro" id="IPR037654">
    <property type="entry name" value="Big1"/>
</dbReference>
<reference evidence="13" key="1">
    <citation type="journal article" date="2020" name="Stud. Mycol.">
        <title>101 Dothideomycetes genomes: a test case for predicting lifestyles and emergence of pathogens.</title>
        <authorList>
            <person name="Haridas S."/>
            <person name="Albert R."/>
            <person name="Binder M."/>
            <person name="Bloem J."/>
            <person name="Labutti K."/>
            <person name="Salamov A."/>
            <person name="Andreopoulos B."/>
            <person name="Baker S."/>
            <person name="Barry K."/>
            <person name="Bills G."/>
            <person name="Bluhm B."/>
            <person name="Cannon C."/>
            <person name="Castanera R."/>
            <person name="Culley D."/>
            <person name="Daum C."/>
            <person name="Ezra D."/>
            <person name="Gonzalez J."/>
            <person name="Henrissat B."/>
            <person name="Kuo A."/>
            <person name="Liang C."/>
            <person name="Lipzen A."/>
            <person name="Lutzoni F."/>
            <person name="Magnuson J."/>
            <person name="Mondo S."/>
            <person name="Nolan M."/>
            <person name="Ohm R."/>
            <person name="Pangilinan J."/>
            <person name="Park H.-J."/>
            <person name="Ramirez L."/>
            <person name="Alfaro M."/>
            <person name="Sun H."/>
            <person name="Tritt A."/>
            <person name="Yoshinaga Y."/>
            <person name="Zwiers L.-H."/>
            <person name="Turgeon B."/>
            <person name="Goodwin S."/>
            <person name="Spatafora J."/>
            <person name="Crous P."/>
            <person name="Grigoriev I."/>
        </authorList>
    </citation>
    <scope>NUCLEOTIDE SEQUENCE</scope>
    <source>
        <strain evidence="13">CBS 122681</strain>
    </source>
</reference>
<dbReference type="GO" id="GO:0071555">
    <property type="term" value="P:cell wall organization"/>
    <property type="evidence" value="ECO:0007669"/>
    <property type="project" value="UniProtKB-KW"/>
</dbReference>
<dbReference type="GO" id="GO:0006078">
    <property type="term" value="P:(1-&gt;6)-beta-D-glucan biosynthetic process"/>
    <property type="evidence" value="ECO:0007669"/>
    <property type="project" value="TreeGrafter"/>
</dbReference>
<keyword evidence="14" id="KW-1185">Reference proteome</keyword>
<keyword evidence="6" id="KW-0256">Endoplasmic reticulum</keyword>
<organism evidence="13 14">
    <name type="scientific">Lophiostoma macrostomum CBS 122681</name>
    <dbReference type="NCBI Taxonomy" id="1314788"/>
    <lineage>
        <taxon>Eukaryota</taxon>
        <taxon>Fungi</taxon>
        <taxon>Dikarya</taxon>
        <taxon>Ascomycota</taxon>
        <taxon>Pezizomycotina</taxon>
        <taxon>Dothideomycetes</taxon>
        <taxon>Pleosporomycetidae</taxon>
        <taxon>Pleosporales</taxon>
        <taxon>Lophiostomataceae</taxon>
        <taxon>Lophiostoma</taxon>
    </lineage>
</organism>
<evidence type="ECO:0000256" key="6">
    <source>
        <dbReference type="ARBA" id="ARBA00022824"/>
    </source>
</evidence>
<keyword evidence="4 10" id="KW-0812">Transmembrane</keyword>
<comment type="similarity">
    <text evidence="2">Belongs to the BIG1 family.</text>
</comment>
<gene>
    <name evidence="13" type="ORF">K491DRAFT_690235</name>
</gene>
<dbReference type="PANTHER" id="PTHR28285:SF1">
    <property type="entry name" value="PROTEIN BIG1"/>
    <property type="match status" value="1"/>
</dbReference>
<keyword evidence="9" id="KW-0961">Cell wall biogenesis/degradation</keyword>
<evidence type="ECO:0000256" key="4">
    <source>
        <dbReference type="ARBA" id="ARBA00022692"/>
    </source>
</evidence>
<dbReference type="EMBL" id="MU004316">
    <property type="protein sequence ID" value="KAF2658284.1"/>
    <property type="molecule type" value="Genomic_DNA"/>
</dbReference>
<evidence type="ECO:0000256" key="8">
    <source>
        <dbReference type="ARBA" id="ARBA00023136"/>
    </source>
</evidence>
<dbReference type="OrthoDB" id="9985059at2759"/>
<keyword evidence="8 10" id="KW-0472">Membrane</keyword>
<comment type="subcellular location">
    <subcellularLocation>
        <location evidence="1">Endoplasmic reticulum membrane</location>
        <topology evidence="1">Single-pass type I membrane protein</topology>
    </subcellularLocation>
</comment>
<feature type="chain" id="PRO_5025477163" description="Protein BIG1" evidence="11">
    <location>
        <begin position="20"/>
        <end position="306"/>
    </location>
</feature>
<feature type="domain" description="V-type proton ATPase subunit S1/VOA1 transmembrane" evidence="12">
    <location>
        <begin position="256"/>
        <end position="295"/>
    </location>
</feature>
<accession>A0A6A6TI15</accession>
<dbReference type="Proteomes" id="UP000799324">
    <property type="component" value="Unassembled WGS sequence"/>
</dbReference>
<name>A0A6A6TI15_9PLEO</name>
<evidence type="ECO:0000259" key="12">
    <source>
        <dbReference type="Pfam" id="PF20520"/>
    </source>
</evidence>
<evidence type="ECO:0000313" key="14">
    <source>
        <dbReference type="Proteomes" id="UP000799324"/>
    </source>
</evidence>
<evidence type="ECO:0000256" key="1">
    <source>
        <dbReference type="ARBA" id="ARBA00004115"/>
    </source>
</evidence>
<proteinExistence type="inferred from homology"/>
<dbReference type="GO" id="GO:0005789">
    <property type="term" value="C:endoplasmic reticulum membrane"/>
    <property type="evidence" value="ECO:0007669"/>
    <property type="project" value="UniProtKB-SubCell"/>
</dbReference>
<dbReference type="PANTHER" id="PTHR28285">
    <property type="entry name" value="PROTEIN BIG1"/>
    <property type="match status" value="1"/>
</dbReference>
<dbReference type="InterPro" id="IPR046756">
    <property type="entry name" value="VAS1/VOA1_TM"/>
</dbReference>